<comment type="caution">
    <text evidence="1">The sequence shown here is derived from an EMBL/GenBank/DDBJ whole genome shotgun (WGS) entry which is preliminary data.</text>
</comment>
<dbReference type="AlphaFoldDB" id="A0A816LSZ0"/>
<accession>A0A816LSZ0</accession>
<gene>
    <name evidence="1" type="ORF">MBJ925_LOCUS5259</name>
    <name evidence="2" type="ORF">SMN809_LOCUS27996</name>
</gene>
<dbReference type="Proteomes" id="UP000663824">
    <property type="component" value="Unassembled WGS sequence"/>
</dbReference>
<dbReference type="EMBL" id="CAJOBI010045475">
    <property type="protein sequence ID" value="CAF4345460.1"/>
    <property type="molecule type" value="Genomic_DNA"/>
</dbReference>
<organism evidence="1 3">
    <name type="scientific">Rotaria magnacalcarata</name>
    <dbReference type="NCBI Taxonomy" id="392030"/>
    <lineage>
        <taxon>Eukaryota</taxon>
        <taxon>Metazoa</taxon>
        <taxon>Spiralia</taxon>
        <taxon>Gnathifera</taxon>
        <taxon>Rotifera</taxon>
        <taxon>Eurotatoria</taxon>
        <taxon>Bdelloidea</taxon>
        <taxon>Philodinida</taxon>
        <taxon>Philodinidae</taxon>
        <taxon>Rotaria</taxon>
    </lineage>
</organism>
<evidence type="ECO:0000313" key="1">
    <source>
        <dbReference type="EMBL" id="CAF1939274.1"/>
    </source>
</evidence>
<reference evidence="1" key="1">
    <citation type="submission" date="2021-02" db="EMBL/GenBank/DDBJ databases">
        <authorList>
            <person name="Nowell W R."/>
        </authorList>
    </citation>
    <scope>NUCLEOTIDE SEQUENCE</scope>
</reference>
<evidence type="ECO:0000313" key="2">
    <source>
        <dbReference type="EMBL" id="CAF4345460.1"/>
    </source>
</evidence>
<dbReference type="Proteomes" id="UP000676336">
    <property type="component" value="Unassembled WGS sequence"/>
</dbReference>
<protein>
    <submittedName>
        <fullName evidence="1">Uncharacterized protein</fullName>
    </submittedName>
</protein>
<proteinExistence type="predicted"/>
<dbReference type="EMBL" id="CAJNRE010001356">
    <property type="protein sequence ID" value="CAF1939274.1"/>
    <property type="molecule type" value="Genomic_DNA"/>
</dbReference>
<evidence type="ECO:0000313" key="3">
    <source>
        <dbReference type="Proteomes" id="UP000663824"/>
    </source>
</evidence>
<name>A0A816LSZ0_9BILA</name>
<sequence length="100" mass="11407">MTSSLPSNYSLSQQVTPTNEDLPTLVYFLCCYVRLTQYQVNNDIDVINGKTEDDLQLQLEELKKEEEQPNTHELKEILSLYDLGSPLGDNHPMNSMIMAV</sequence>